<evidence type="ECO:0000256" key="7">
    <source>
        <dbReference type="ARBA" id="ARBA00023004"/>
    </source>
</evidence>
<reference evidence="10" key="2">
    <citation type="submission" date="2023-05" db="EMBL/GenBank/DDBJ databases">
        <authorList>
            <person name="Schelkunov M.I."/>
        </authorList>
    </citation>
    <scope>NUCLEOTIDE SEQUENCE</scope>
    <source>
        <strain evidence="10">Hsosn_3</strain>
        <tissue evidence="10">Leaf</tissue>
    </source>
</reference>
<organism evidence="10 11">
    <name type="scientific">Heracleum sosnowskyi</name>
    <dbReference type="NCBI Taxonomy" id="360622"/>
    <lineage>
        <taxon>Eukaryota</taxon>
        <taxon>Viridiplantae</taxon>
        <taxon>Streptophyta</taxon>
        <taxon>Embryophyta</taxon>
        <taxon>Tracheophyta</taxon>
        <taxon>Spermatophyta</taxon>
        <taxon>Magnoliopsida</taxon>
        <taxon>eudicotyledons</taxon>
        <taxon>Gunneridae</taxon>
        <taxon>Pentapetalae</taxon>
        <taxon>asterids</taxon>
        <taxon>campanulids</taxon>
        <taxon>Apiales</taxon>
        <taxon>Apiaceae</taxon>
        <taxon>Apioideae</taxon>
        <taxon>apioid superclade</taxon>
        <taxon>Tordylieae</taxon>
        <taxon>Tordyliinae</taxon>
        <taxon>Heracleum</taxon>
    </lineage>
</organism>
<dbReference type="PRINTS" id="PR00385">
    <property type="entry name" value="P450"/>
</dbReference>
<dbReference type="GO" id="GO:0004497">
    <property type="term" value="F:monooxygenase activity"/>
    <property type="evidence" value="ECO:0007669"/>
    <property type="project" value="UniProtKB-KW"/>
</dbReference>
<comment type="caution">
    <text evidence="10">The sequence shown here is derived from an EMBL/GenBank/DDBJ whole genome shotgun (WGS) entry which is preliminary data.</text>
</comment>
<dbReference type="GO" id="GO:0005506">
    <property type="term" value="F:iron ion binding"/>
    <property type="evidence" value="ECO:0007669"/>
    <property type="project" value="InterPro"/>
</dbReference>
<keyword evidence="11" id="KW-1185">Reference proteome</keyword>
<dbReference type="InterPro" id="IPR001128">
    <property type="entry name" value="Cyt_P450"/>
</dbReference>
<dbReference type="GO" id="GO:0020037">
    <property type="term" value="F:heme binding"/>
    <property type="evidence" value="ECO:0007669"/>
    <property type="project" value="InterPro"/>
</dbReference>
<evidence type="ECO:0000256" key="3">
    <source>
        <dbReference type="ARBA" id="ARBA00022617"/>
    </source>
</evidence>
<evidence type="ECO:0000256" key="8">
    <source>
        <dbReference type="ARBA" id="ARBA00023033"/>
    </source>
</evidence>
<evidence type="ECO:0000256" key="5">
    <source>
        <dbReference type="ARBA" id="ARBA00022824"/>
    </source>
</evidence>
<keyword evidence="4 9" id="KW-0479">Metal-binding</keyword>
<comment type="cofactor">
    <cofactor evidence="9">
        <name>heme</name>
        <dbReference type="ChEBI" id="CHEBI:30413"/>
    </cofactor>
</comment>
<evidence type="ECO:0000256" key="2">
    <source>
        <dbReference type="ARBA" id="ARBA00010617"/>
    </source>
</evidence>
<dbReference type="GO" id="GO:0044550">
    <property type="term" value="P:secondary metabolite biosynthetic process"/>
    <property type="evidence" value="ECO:0007669"/>
    <property type="project" value="UniProtKB-ARBA"/>
</dbReference>
<dbReference type="Gene3D" id="1.10.630.10">
    <property type="entry name" value="Cytochrome P450"/>
    <property type="match status" value="2"/>
</dbReference>
<dbReference type="EMBL" id="JAUIZM010000009">
    <property type="protein sequence ID" value="KAK1366270.1"/>
    <property type="molecule type" value="Genomic_DNA"/>
</dbReference>
<keyword evidence="6" id="KW-0492">Microsome</keyword>
<evidence type="ECO:0000256" key="9">
    <source>
        <dbReference type="PIRSR" id="PIRSR602403-1"/>
    </source>
</evidence>
<evidence type="ECO:0000256" key="1">
    <source>
        <dbReference type="ARBA" id="ARBA00004111"/>
    </source>
</evidence>
<evidence type="ECO:0000256" key="4">
    <source>
        <dbReference type="ARBA" id="ARBA00022723"/>
    </source>
</evidence>
<dbReference type="GO" id="GO:0016705">
    <property type="term" value="F:oxidoreductase activity, acting on paired donors, with incorporation or reduction of molecular oxygen"/>
    <property type="evidence" value="ECO:0007669"/>
    <property type="project" value="InterPro"/>
</dbReference>
<comment type="subcellular location">
    <subcellularLocation>
        <location evidence="1">Microsome membrane</location>
        <topology evidence="1">Single-pass membrane protein</topology>
    </subcellularLocation>
</comment>
<feature type="binding site" description="axial binding residue" evidence="9">
    <location>
        <position position="221"/>
    </location>
    <ligand>
        <name>heme</name>
        <dbReference type="ChEBI" id="CHEBI:30413"/>
    </ligand>
    <ligandPart>
        <name>Fe</name>
        <dbReference type="ChEBI" id="CHEBI:18248"/>
    </ligandPart>
</feature>
<reference evidence="10" key="1">
    <citation type="submission" date="2023-02" db="EMBL/GenBank/DDBJ databases">
        <title>Genome of toxic invasive species Heracleum sosnowskyi carries increased number of genes despite the absence of recent whole-genome duplications.</title>
        <authorList>
            <person name="Schelkunov M."/>
            <person name="Shtratnikova V."/>
            <person name="Makarenko M."/>
            <person name="Klepikova A."/>
            <person name="Omelchenko D."/>
            <person name="Novikova G."/>
            <person name="Obukhova E."/>
            <person name="Bogdanov V."/>
            <person name="Penin A."/>
            <person name="Logacheva M."/>
        </authorList>
    </citation>
    <scope>NUCLEOTIDE SEQUENCE</scope>
    <source>
        <strain evidence="10">Hsosn_3</strain>
        <tissue evidence="10">Leaf</tissue>
    </source>
</reference>
<dbReference type="InterPro" id="IPR036396">
    <property type="entry name" value="Cyt_P450_sf"/>
</dbReference>
<accession>A0AAD8M8N6</accession>
<keyword evidence="7 9" id="KW-0408">Iron</keyword>
<dbReference type="PANTHER" id="PTHR47955">
    <property type="entry name" value="CYTOCHROME P450 FAMILY 71 PROTEIN"/>
    <property type="match status" value="1"/>
</dbReference>
<name>A0AAD8M8N6_9APIA</name>
<gene>
    <name evidence="10" type="ORF">POM88_041831</name>
</gene>
<evidence type="ECO:0000313" key="10">
    <source>
        <dbReference type="EMBL" id="KAK1366270.1"/>
    </source>
</evidence>
<keyword evidence="8" id="KW-0503">Monooxygenase</keyword>
<keyword evidence="8" id="KW-0560">Oxidoreductase</keyword>
<evidence type="ECO:0000313" key="11">
    <source>
        <dbReference type="Proteomes" id="UP001237642"/>
    </source>
</evidence>
<comment type="similarity">
    <text evidence="2">Belongs to the cytochrome P450 family.</text>
</comment>
<keyword evidence="5" id="KW-0256">Endoplasmic reticulum</keyword>
<proteinExistence type="inferred from homology"/>
<dbReference type="SUPFAM" id="SSF48264">
    <property type="entry name" value="Cytochrome P450"/>
    <property type="match status" value="1"/>
</dbReference>
<dbReference type="Proteomes" id="UP001237642">
    <property type="component" value="Unassembled WGS sequence"/>
</dbReference>
<dbReference type="Pfam" id="PF00067">
    <property type="entry name" value="p450"/>
    <property type="match status" value="1"/>
</dbReference>
<sequence length="279" mass="31586">MCVLQLLSNKRIQSFQNVRDEEVGLLIKSIKDSSSETVNLRHLFAALSNNIVCRIALGRTFEEDGFCVDKDGIKVVILDMFAAGTETTSTTLEWIMAALIKSPEVMFKLQNEVREIGKGKLKIEDSDLVKMPYLKAVIKESLRLYSPTPLLARQAREDVTVLGYKIKFQTRVNINAWALARDPTLWDCPEEFKTKRFFDTTADYKGLHYEFLPFGAGRRGCPVIQFRMTVVELALANVLNVFEFTLPGGRNSEELDMASSFGINVTKKYPLLVIAKPYK</sequence>
<dbReference type="InterPro" id="IPR002403">
    <property type="entry name" value="Cyt_P450_E_grp-IV"/>
</dbReference>
<dbReference type="PRINTS" id="PR00465">
    <property type="entry name" value="EP450IV"/>
</dbReference>
<keyword evidence="3 9" id="KW-0349">Heme</keyword>
<dbReference type="AlphaFoldDB" id="A0AAD8M8N6"/>
<evidence type="ECO:0000256" key="6">
    <source>
        <dbReference type="ARBA" id="ARBA00022848"/>
    </source>
</evidence>
<protein>
    <submittedName>
        <fullName evidence="10">Premnaspirodiene oxygenase</fullName>
    </submittedName>
</protein>